<proteinExistence type="predicted"/>
<reference evidence="2 3" key="1">
    <citation type="submission" date="2024-02" db="EMBL/GenBank/DDBJ databases">
        <authorList>
            <person name="Grouzdev D."/>
        </authorList>
    </citation>
    <scope>NUCLEOTIDE SEQUENCE [LARGE SCALE GENOMIC DNA]</scope>
    <source>
        <strain evidence="2 3">9N</strain>
    </source>
</reference>
<sequence>MALNRTKTLALTAAIAMGAVIASSSFAEARRYCPRTHSSWHYGWHYGWYKGHGPLYSRYYYRPAAYAGWYRYPGWYRTGWYGPSYYGYGYGPGYGGGLLGAGASVVGAGVGAGTGLLGAGLFGIL</sequence>
<dbReference type="EMBL" id="JAZHYN010000012">
    <property type="protein sequence ID" value="MEF3366103.1"/>
    <property type="molecule type" value="Genomic_DNA"/>
</dbReference>
<evidence type="ECO:0000256" key="1">
    <source>
        <dbReference type="SAM" id="SignalP"/>
    </source>
</evidence>
<evidence type="ECO:0000313" key="2">
    <source>
        <dbReference type="EMBL" id="MEF3366103.1"/>
    </source>
</evidence>
<gene>
    <name evidence="2" type="ORF">V3H18_06085</name>
</gene>
<feature type="chain" id="PRO_5045412769" description="Sulfur globule protein" evidence="1">
    <location>
        <begin position="30"/>
        <end position="125"/>
    </location>
</feature>
<evidence type="ECO:0000313" key="3">
    <source>
        <dbReference type="Proteomes" id="UP001350748"/>
    </source>
</evidence>
<protein>
    <recommendedName>
        <fullName evidence="4">Sulfur globule protein</fullName>
    </recommendedName>
</protein>
<keyword evidence="3" id="KW-1185">Reference proteome</keyword>
<evidence type="ECO:0008006" key="4">
    <source>
        <dbReference type="Google" id="ProtNLM"/>
    </source>
</evidence>
<name>A0ABU7XFD6_9HYPH</name>
<dbReference type="RefSeq" id="WP_332081073.1">
    <property type="nucleotide sequence ID" value="NZ_JAZHYN010000012.1"/>
</dbReference>
<accession>A0ABU7XFD6</accession>
<feature type="signal peptide" evidence="1">
    <location>
        <begin position="1"/>
        <end position="29"/>
    </location>
</feature>
<dbReference type="Proteomes" id="UP001350748">
    <property type="component" value="Unassembled WGS sequence"/>
</dbReference>
<comment type="caution">
    <text evidence="2">The sequence shown here is derived from an EMBL/GenBank/DDBJ whole genome shotgun (WGS) entry which is preliminary data.</text>
</comment>
<organism evidence="2 3">
    <name type="scientific">Methylocystis borbori</name>
    <dbReference type="NCBI Taxonomy" id="3118750"/>
    <lineage>
        <taxon>Bacteria</taxon>
        <taxon>Pseudomonadati</taxon>
        <taxon>Pseudomonadota</taxon>
        <taxon>Alphaproteobacteria</taxon>
        <taxon>Hyphomicrobiales</taxon>
        <taxon>Methylocystaceae</taxon>
        <taxon>Methylocystis</taxon>
    </lineage>
</organism>
<keyword evidence="1" id="KW-0732">Signal</keyword>